<gene>
    <name evidence="5" type="ORF">GCM10009831_32170</name>
</gene>
<evidence type="ECO:0000259" key="4">
    <source>
        <dbReference type="Pfam" id="PF13336"/>
    </source>
</evidence>
<dbReference type="InterPro" id="IPR003702">
    <property type="entry name" value="ActCoA_hydro_N"/>
</dbReference>
<dbReference type="Gene3D" id="3.40.1080.10">
    <property type="entry name" value="Glutaconate Coenzyme A-transferase"/>
    <property type="match status" value="1"/>
</dbReference>
<accession>A0ABN2J7R5</accession>
<dbReference type="SUPFAM" id="SSF100950">
    <property type="entry name" value="NagB/RpiA/CoA transferase-like"/>
    <property type="match status" value="2"/>
</dbReference>
<protein>
    <submittedName>
        <fullName evidence="5">Acetyl-CoA hydrolase/transferase C-terminal domain-containing protein</fullName>
    </submittedName>
</protein>
<dbReference type="InterPro" id="IPR038460">
    <property type="entry name" value="AcetylCoA_hyd_C_sf"/>
</dbReference>
<keyword evidence="5" id="KW-0378">Hydrolase</keyword>
<keyword evidence="6" id="KW-1185">Reference proteome</keyword>
<dbReference type="InterPro" id="IPR026888">
    <property type="entry name" value="AcetylCoA_hyd_C"/>
</dbReference>
<keyword evidence="2" id="KW-0808">Transferase</keyword>
<evidence type="ECO:0000256" key="2">
    <source>
        <dbReference type="ARBA" id="ARBA00022679"/>
    </source>
</evidence>
<evidence type="ECO:0000256" key="1">
    <source>
        <dbReference type="ARBA" id="ARBA00009632"/>
    </source>
</evidence>
<name>A0ABN2J7R5_9ACTN</name>
<feature type="domain" description="Acetyl-CoA hydrolase/transferase N-terminal" evidence="3">
    <location>
        <begin position="73"/>
        <end position="182"/>
    </location>
</feature>
<dbReference type="InterPro" id="IPR037171">
    <property type="entry name" value="NagB/RpiA_transferase-like"/>
</dbReference>
<comment type="similarity">
    <text evidence="1">Belongs to the acetyl-CoA hydrolase/transferase family.</text>
</comment>
<comment type="caution">
    <text evidence="5">The sequence shown here is derived from an EMBL/GenBank/DDBJ whole genome shotgun (WGS) entry which is preliminary data.</text>
</comment>
<organism evidence="5 6">
    <name type="scientific">Dietzia cercidiphylli</name>
    <dbReference type="NCBI Taxonomy" id="498199"/>
    <lineage>
        <taxon>Bacteria</taxon>
        <taxon>Bacillati</taxon>
        <taxon>Actinomycetota</taxon>
        <taxon>Actinomycetes</taxon>
        <taxon>Mycobacteriales</taxon>
        <taxon>Dietziaceae</taxon>
        <taxon>Dietzia</taxon>
    </lineage>
</organism>
<dbReference type="GO" id="GO:0016787">
    <property type="term" value="F:hydrolase activity"/>
    <property type="evidence" value="ECO:0007669"/>
    <property type="project" value="UniProtKB-KW"/>
</dbReference>
<proteinExistence type="inferred from homology"/>
<dbReference type="Pfam" id="PF02550">
    <property type="entry name" value="AcetylCoA_hydro"/>
    <property type="match status" value="1"/>
</dbReference>
<reference evidence="5 6" key="1">
    <citation type="journal article" date="2019" name="Int. J. Syst. Evol. Microbiol.">
        <title>The Global Catalogue of Microorganisms (GCM) 10K type strain sequencing project: providing services to taxonomists for standard genome sequencing and annotation.</title>
        <authorList>
            <consortium name="The Broad Institute Genomics Platform"/>
            <consortium name="The Broad Institute Genome Sequencing Center for Infectious Disease"/>
            <person name="Wu L."/>
            <person name="Ma J."/>
        </authorList>
    </citation>
    <scope>NUCLEOTIDE SEQUENCE [LARGE SCALE GENOMIC DNA]</scope>
    <source>
        <strain evidence="5 6">JCM 16002</strain>
    </source>
</reference>
<dbReference type="Gene3D" id="3.30.750.70">
    <property type="entry name" value="4-hydroxybutyrate coenzyme like domains"/>
    <property type="match status" value="1"/>
</dbReference>
<dbReference type="Gene3D" id="3.40.1080.20">
    <property type="entry name" value="Acetyl-CoA hydrolase/transferase C-terminal domain"/>
    <property type="match status" value="1"/>
</dbReference>
<evidence type="ECO:0000313" key="6">
    <source>
        <dbReference type="Proteomes" id="UP001500383"/>
    </source>
</evidence>
<evidence type="ECO:0000313" key="5">
    <source>
        <dbReference type="EMBL" id="GAA1719652.1"/>
    </source>
</evidence>
<dbReference type="PANTHER" id="PTHR21432:SF20">
    <property type="entry name" value="ACETYL-COA HYDROLASE"/>
    <property type="match status" value="1"/>
</dbReference>
<evidence type="ECO:0000259" key="3">
    <source>
        <dbReference type="Pfam" id="PF02550"/>
    </source>
</evidence>
<dbReference type="PANTHER" id="PTHR21432">
    <property type="entry name" value="ACETYL-COA HYDROLASE-RELATED"/>
    <property type="match status" value="1"/>
</dbReference>
<dbReference type="InterPro" id="IPR046433">
    <property type="entry name" value="ActCoA_hydro"/>
</dbReference>
<dbReference type="Pfam" id="PF13336">
    <property type="entry name" value="AcetylCoA_hyd_C"/>
    <property type="match status" value="1"/>
</dbReference>
<sequence length="431" mass="46273">MIKDIHYEELPAEAVLDHVTPGMHIISPIQNAAPPALLRALDAGAEGFSGVTIHHMDPWESLPFMEGAYPGRLRHVDYFLGPGSRKNFHEGTCDLVPVDFAQVPATLREFSPPGLAVTTVSEIDEHGFFSMGTNADYVASFIGQVPFFVEVNANMPRTFGRNHIHISQVVGVTRNDAPMISIEPPVPGEIEHAIANLIAERVPDGACLQLGVGKLPNAVLSRLTGHENLGIHTEALSDGVMDLVDAGVIDGSRKTGRPFKHVTTFAVGSQKLMDWLHNNPSVAMLPVDIVNDPRVIGQEHNLHSVNATSEVDLYGQAASETIGGRYWSGAGGQADFGRGCRFSPGGHGFIVTPSQTSGGISRITLSLTPGSPVTTHKNIIENVVTEYGIATLRGRSVSDRAAALIAIAHPDHRERLSREARDAGLLPRTVH</sequence>
<dbReference type="EMBL" id="BAAAQG010000021">
    <property type="protein sequence ID" value="GAA1719652.1"/>
    <property type="molecule type" value="Genomic_DNA"/>
</dbReference>
<dbReference type="Proteomes" id="UP001500383">
    <property type="component" value="Unassembled WGS sequence"/>
</dbReference>
<feature type="domain" description="Acetyl-CoA hydrolase/transferase C-terminal" evidence="4">
    <location>
        <begin position="268"/>
        <end position="420"/>
    </location>
</feature>